<dbReference type="AlphaFoldDB" id="Q4V5Z9"/>
<accession>Q4V5Z9</accession>
<organism evidence="2">
    <name type="scientific">Drosophila melanogaster</name>
    <name type="common">Fruit fly</name>
    <dbReference type="NCBI Taxonomy" id="7227"/>
    <lineage>
        <taxon>Eukaryota</taxon>
        <taxon>Metazoa</taxon>
        <taxon>Ecdysozoa</taxon>
        <taxon>Arthropoda</taxon>
        <taxon>Hexapoda</taxon>
        <taxon>Insecta</taxon>
        <taxon>Pterygota</taxon>
        <taxon>Neoptera</taxon>
        <taxon>Endopterygota</taxon>
        <taxon>Diptera</taxon>
        <taxon>Brachycera</taxon>
        <taxon>Muscomorpha</taxon>
        <taxon>Ephydroidea</taxon>
        <taxon>Drosophilidae</taxon>
        <taxon>Drosophila</taxon>
        <taxon>Sophophora</taxon>
    </lineage>
</organism>
<gene>
    <name evidence="2" type="primary">CG11769</name>
</gene>
<evidence type="ECO:0000313" key="2">
    <source>
        <dbReference type="EMBL" id="AAY54923.1"/>
    </source>
</evidence>
<feature type="region of interest" description="Disordered" evidence="1">
    <location>
        <begin position="1"/>
        <end position="21"/>
    </location>
</feature>
<sequence>MRKHKAPPSGSPRTMAQDNSQSELHYSCIEYFKQEIKPAIFTTTKNTI</sequence>
<feature type="compositionally biased region" description="Polar residues" evidence="1">
    <location>
        <begin position="11"/>
        <end position="21"/>
    </location>
</feature>
<proteinExistence type="evidence at transcript level"/>
<protein>
    <submittedName>
        <fullName evidence="2">IP07919p</fullName>
    </submittedName>
</protein>
<dbReference type="EMBL" id="BT022507">
    <property type="protein sequence ID" value="AAY54923.1"/>
    <property type="molecule type" value="mRNA"/>
</dbReference>
<evidence type="ECO:0000256" key="1">
    <source>
        <dbReference type="SAM" id="MobiDB-lite"/>
    </source>
</evidence>
<reference evidence="2" key="1">
    <citation type="submission" date="2005-05" db="EMBL/GenBank/DDBJ databases">
        <authorList>
            <person name="Stapleton M."/>
            <person name="Carlson J."/>
            <person name="Chavez C."/>
            <person name="Frise E."/>
            <person name="George R."/>
            <person name="Pacleb J."/>
            <person name="Park S."/>
            <person name="Wan K."/>
            <person name="Yu C."/>
            <person name="Celniker S."/>
        </authorList>
    </citation>
    <scope>NUCLEOTIDE SEQUENCE</scope>
</reference>
<name>Q4V5Z9_DROME</name>